<accession>A0A9C6WKG9</accession>
<proteinExistence type="predicted"/>
<sequence>MSSTYTSIRFPRRLWTNSMSSVTWDGPSFSDSRPSEEFTFGFFTPELTIEAQHIVRLQHLFLILIEEERRVVVSLPQRCTRRRPCVQPAATGRRELAWRHRRCRPAPNPPLFAVRVLPTSSRSRYSPLQVLAASFSVSIPRKDRHQEWWWISHDWRGSTEPPNSTISAADGGSDGVSTHRCYRSTMGFSLPRRESAAVGAAPRIVISGGCPRVRRLPRKKPPSVLPSCISIWPQISWVRHRRIKLRSIPCSPHNTSTTRFVCDFCIVLGHKSCN</sequence>
<dbReference type="Proteomes" id="UP000515211">
    <property type="component" value="Chromosome 7"/>
</dbReference>
<reference evidence="1" key="1">
    <citation type="journal article" date="2016" name="Nat. Genet.">
        <title>The genome sequences of Arachis duranensis and Arachis ipaensis, the diploid ancestors of cultivated peanut.</title>
        <authorList>
            <person name="Bertioli D.J."/>
            <person name="Cannon S.B."/>
            <person name="Froenicke L."/>
            <person name="Huang G."/>
            <person name="Farmer A.D."/>
            <person name="Cannon E.K."/>
            <person name="Liu X."/>
            <person name="Gao D."/>
            <person name="Clevenger J."/>
            <person name="Dash S."/>
            <person name="Ren L."/>
            <person name="Moretzsohn M.C."/>
            <person name="Shirasawa K."/>
            <person name="Huang W."/>
            <person name="Vidigal B."/>
            <person name="Abernathy B."/>
            <person name="Chu Y."/>
            <person name="Niederhuth C.E."/>
            <person name="Umale P."/>
            <person name="Araujo A.C."/>
            <person name="Kozik A."/>
            <person name="Kim K.D."/>
            <person name="Burow M.D."/>
            <person name="Varshney R.K."/>
            <person name="Wang X."/>
            <person name="Zhang X."/>
            <person name="Barkley N."/>
            <person name="Guimaraes P.M."/>
            <person name="Isobe S."/>
            <person name="Guo B."/>
            <person name="Liao B."/>
            <person name="Stalker H.T."/>
            <person name="Schmitz R.J."/>
            <person name="Scheffler B.E."/>
            <person name="Leal-Bertioli S.C."/>
            <person name="Xun X."/>
            <person name="Jackson S.A."/>
            <person name="Michelmore R."/>
            <person name="Ozias-Akins P."/>
        </authorList>
    </citation>
    <scope>NUCLEOTIDE SEQUENCE [LARGE SCALE GENOMIC DNA]</scope>
    <source>
        <strain evidence="1">cv. V14167</strain>
    </source>
</reference>
<keyword evidence="1" id="KW-1185">Reference proteome</keyword>
<protein>
    <submittedName>
        <fullName evidence="2">Uncharacterized protein LOC107496073</fullName>
    </submittedName>
</protein>
<reference evidence="2" key="2">
    <citation type="submission" date="2025-08" db="UniProtKB">
        <authorList>
            <consortium name="RefSeq"/>
        </authorList>
    </citation>
    <scope>IDENTIFICATION</scope>
    <source>
        <tissue evidence="2">Whole plant</tissue>
    </source>
</reference>
<dbReference type="GeneID" id="107496073"/>
<dbReference type="RefSeq" id="XP_052107990.1">
    <property type="nucleotide sequence ID" value="XM_052252030.1"/>
</dbReference>
<evidence type="ECO:0000313" key="2">
    <source>
        <dbReference type="RefSeq" id="XP_052107990.1"/>
    </source>
</evidence>
<name>A0A9C6WKG9_ARADU</name>
<organism evidence="1 2">
    <name type="scientific">Arachis duranensis</name>
    <name type="common">Wild peanut</name>
    <dbReference type="NCBI Taxonomy" id="130453"/>
    <lineage>
        <taxon>Eukaryota</taxon>
        <taxon>Viridiplantae</taxon>
        <taxon>Streptophyta</taxon>
        <taxon>Embryophyta</taxon>
        <taxon>Tracheophyta</taxon>
        <taxon>Spermatophyta</taxon>
        <taxon>Magnoliopsida</taxon>
        <taxon>eudicotyledons</taxon>
        <taxon>Gunneridae</taxon>
        <taxon>Pentapetalae</taxon>
        <taxon>rosids</taxon>
        <taxon>fabids</taxon>
        <taxon>Fabales</taxon>
        <taxon>Fabaceae</taxon>
        <taxon>Papilionoideae</taxon>
        <taxon>50 kb inversion clade</taxon>
        <taxon>dalbergioids sensu lato</taxon>
        <taxon>Dalbergieae</taxon>
        <taxon>Pterocarpus clade</taxon>
        <taxon>Arachis</taxon>
    </lineage>
</organism>
<gene>
    <name evidence="2" type="primary">LOC107496073</name>
</gene>
<dbReference type="KEGG" id="adu:107496073"/>
<evidence type="ECO:0000313" key="1">
    <source>
        <dbReference type="Proteomes" id="UP000515211"/>
    </source>
</evidence>
<dbReference type="AlphaFoldDB" id="A0A9C6WKG9"/>